<feature type="domain" description="Fido" evidence="4">
    <location>
        <begin position="98"/>
        <end position="241"/>
    </location>
</feature>
<evidence type="ECO:0000256" key="2">
    <source>
        <dbReference type="PIRSR" id="PIRSR640198-2"/>
    </source>
</evidence>
<comment type="caution">
    <text evidence="5">The sequence shown here is derived from an EMBL/GenBank/DDBJ whole genome shotgun (WGS) entry which is preliminary data.</text>
</comment>
<organism evidence="5 6">
    <name type="scientific">Muribacter muris</name>
    <dbReference type="NCBI Taxonomy" id="67855"/>
    <lineage>
        <taxon>Bacteria</taxon>
        <taxon>Pseudomonadati</taxon>
        <taxon>Pseudomonadota</taxon>
        <taxon>Gammaproteobacteria</taxon>
        <taxon>Pasteurellales</taxon>
        <taxon>Pasteurellaceae</taxon>
        <taxon>Muribacter</taxon>
    </lineage>
</organism>
<reference evidence="5 6" key="1">
    <citation type="submission" date="2019-03" db="EMBL/GenBank/DDBJ databases">
        <title>Diversity of the mouse oral microbiome.</title>
        <authorList>
            <person name="Joseph S."/>
            <person name="Aduse-Opoku J."/>
            <person name="Curtis M."/>
            <person name="Wade W."/>
            <person name="Hashim A."/>
        </authorList>
    </citation>
    <scope>NUCLEOTIDE SEQUENCE [LARGE SCALE GENOMIC DNA]</scope>
    <source>
        <strain evidence="5 6">WT12</strain>
    </source>
</reference>
<keyword evidence="2" id="KW-0067">ATP-binding</keyword>
<dbReference type="PANTHER" id="PTHR13504:SF38">
    <property type="entry name" value="FIDO DOMAIN-CONTAINING PROTEIN"/>
    <property type="match status" value="1"/>
</dbReference>
<dbReference type="AlphaFoldDB" id="A0A4Y9JWG5"/>
<dbReference type="Pfam" id="PF02661">
    <property type="entry name" value="Fic"/>
    <property type="match status" value="1"/>
</dbReference>
<accession>A0A4Y9JWG5</accession>
<protein>
    <submittedName>
        <fullName evidence="5">Fic family protein</fullName>
    </submittedName>
</protein>
<dbReference type="PROSITE" id="PS51459">
    <property type="entry name" value="FIDO"/>
    <property type="match status" value="1"/>
</dbReference>
<sequence>MQLDDLSQYRFATLLKMLNSKRPLDAITAQKLEEHFYLKYNQQSNAIEGNSLTLIETKVLLENGITAKGKPFKDHLDIINHRNAIYYLKDLIKENNPLSEKQIKEFNYLLLKGTDYEYSAGKYRNVPVMIGGSEHIPPQPYLVQTEMDNLLINYHQSIAALPHSDEFLDIKCIARLHADFVHIHPFTDGNGRTGRLLMNLELIKRGYPLAIISDSDRIEYYQALSQADKRNYEEIECFLLETIKRTLCDTLNVVFPDWQHHYLND</sequence>
<proteinExistence type="predicted"/>
<dbReference type="OrthoDB" id="9807853at2"/>
<evidence type="ECO:0000313" key="6">
    <source>
        <dbReference type="Proteomes" id="UP000297396"/>
    </source>
</evidence>
<evidence type="ECO:0000256" key="3">
    <source>
        <dbReference type="PIRSR" id="PIRSR640198-3"/>
    </source>
</evidence>
<dbReference type="InterPro" id="IPR003812">
    <property type="entry name" value="Fido"/>
</dbReference>
<dbReference type="EMBL" id="SPPA01000022">
    <property type="protein sequence ID" value="TFV08786.1"/>
    <property type="molecule type" value="Genomic_DNA"/>
</dbReference>
<dbReference type="Gene3D" id="1.10.3290.10">
    <property type="entry name" value="Fido-like domain"/>
    <property type="match status" value="1"/>
</dbReference>
<dbReference type="SUPFAM" id="SSF140931">
    <property type="entry name" value="Fic-like"/>
    <property type="match status" value="1"/>
</dbReference>
<feature type="site" description="Important for autoinhibition of adenylyltransferase activity" evidence="3">
    <location>
        <position position="48"/>
    </location>
</feature>
<evidence type="ECO:0000259" key="4">
    <source>
        <dbReference type="PROSITE" id="PS51459"/>
    </source>
</evidence>
<name>A0A4Y9JWG5_9PAST</name>
<feature type="binding site" evidence="2">
    <location>
        <begin position="188"/>
        <end position="195"/>
    </location>
    <ligand>
        <name>ATP</name>
        <dbReference type="ChEBI" id="CHEBI:30616"/>
    </ligand>
</feature>
<dbReference type="InterPro" id="IPR036597">
    <property type="entry name" value="Fido-like_dom_sf"/>
</dbReference>
<feature type="binding site" evidence="2">
    <location>
        <begin position="220"/>
        <end position="221"/>
    </location>
    <ligand>
        <name>ATP</name>
        <dbReference type="ChEBI" id="CHEBI:30616"/>
    </ligand>
</feature>
<evidence type="ECO:0000256" key="1">
    <source>
        <dbReference type="PIRSR" id="PIRSR640198-1"/>
    </source>
</evidence>
<dbReference type="PANTHER" id="PTHR13504">
    <property type="entry name" value="FIDO DOMAIN-CONTAINING PROTEIN DDB_G0283145"/>
    <property type="match status" value="1"/>
</dbReference>
<gene>
    <name evidence="5" type="ORF">E4T80_09585</name>
</gene>
<keyword evidence="2" id="KW-0547">Nucleotide-binding</keyword>
<dbReference type="InterPro" id="IPR040198">
    <property type="entry name" value="Fido_containing"/>
</dbReference>
<evidence type="ECO:0000313" key="5">
    <source>
        <dbReference type="EMBL" id="TFV08786.1"/>
    </source>
</evidence>
<feature type="active site" evidence="1">
    <location>
        <position position="184"/>
    </location>
</feature>
<dbReference type="GO" id="GO:0005524">
    <property type="term" value="F:ATP binding"/>
    <property type="evidence" value="ECO:0007669"/>
    <property type="project" value="UniProtKB-KW"/>
</dbReference>
<dbReference type="Proteomes" id="UP000297396">
    <property type="component" value="Unassembled WGS sequence"/>
</dbReference>